<evidence type="ECO:0000256" key="8">
    <source>
        <dbReference type="RuleBase" id="RU363041"/>
    </source>
</evidence>
<feature type="transmembrane region" description="Helical" evidence="8">
    <location>
        <begin position="165"/>
        <end position="184"/>
    </location>
</feature>
<protein>
    <recommendedName>
        <fullName evidence="8">Probable membrane transporter protein</fullName>
    </recommendedName>
</protein>
<evidence type="ECO:0000256" key="1">
    <source>
        <dbReference type="ARBA" id="ARBA00004651"/>
    </source>
</evidence>
<dbReference type="InterPro" id="IPR002781">
    <property type="entry name" value="TM_pro_TauE-like"/>
</dbReference>
<dbReference type="RefSeq" id="WP_061926765.1">
    <property type="nucleotide sequence ID" value="NZ_CP012669.1"/>
</dbReference>
<evidence type="ECO:0000256" key="3">
    <source>
        <dbReference type="ARBA" id="ARBA00022448"/>
    </source>
</evidence>
<feature type="transmembrane region" description="Helical" evidence="8">
    <location>
        <begin position="7"/>
        <end position="40"/>
    </location>
</feature>
<feature type="transmembrane region" description="Helical" evidence="8">
    <location>
        <begin position="72"/>
        <end position="91"/>
    </location>
</feature>
<feature type="transmembrane region" description="Helical" evidence="8">
    <location>
        <begin position="221"/>
        <end position="241"/>
    </location>
</feature>
<dbReference type="PANTHER" id="PTHR30269:SF37">
    <property type="entry name" value="MEMBRANE TRANSPORTER PROTEIN"/>
    <property type="match status" value="1"/>
</dbReference>
<gene>
    <name evidence="9" type="ORF">AMC99_02407</name>
</gene>
<keyword evidence="5 8" id="KW-0812">Transmembrane</keyword>
<feature type="transmembrane region" description="Helical" evidence="8">
    <location>
        <begin position="97"/>
        <end position="115"/>
    </location>
</feature>
<evidence type="ECO:0000256" key="2">
    <source>
        <dbReference type="ARBA" id="ARBA00009142"/>
    </source>
</evidence>
<name>A0A0M3TAU6_9SPHN</name>
<dbReference type="AlphaFoldDB" id="A0A0M3TAU6"/>
<comment type="subcellular location">
    <subcellularLocation>
        <location evidence="1 8">Cell membrane</location>
        <topology evidence="1 8">Multi-pass membrane protein</topology>
    </subcellularLocation>
</comment>
<dbReference type="Proteomes" id="UP000057938">
    <property type="component" value="Chromosome"/>
</dbReference>
<evidence type="ECO:0000256" key="4">
    <source>
        <dbReference type="ARBA" id="ARBA00022475"/>
    </source>
</evidence>
<proteinExistence type="inferred from homology"/>
<keyword evidence="3" id="KW-0813">Transport</keyword>
<dbReference type="Pfam" id="PF01925">
    <property type="entry name" value="TauE"/>
    <property type="match status" value="1"/>
</dbReference>
<dbReference type="PANTHER" id="PTHR30269">
    <property type="entry name" value="TRANSMEMBRANE PROTEIN YFCA"/>
    <property type="match status" value="1"/>
</dbReference>
<dbReference type="OrthoDB" id="7345770at2"/>
<dbReference type="InterPro" id="IPR052017">
    <property type="entry name" value="TSUP"/>
</dbReference>
<comment type="similarity">
    <text evidence="2 8">Belongs to the 4-toluene sulfonate uptake permease (TSUP) (TC 2.A.102) family.</text>
</comment>
<evidence type="ECO:0000313" key="10">
    <source>
        <dbReference type="Proteomes" id="UP000057938"/>
    </source>
</evidence>
<keyword evidence="6 8" id="KW-1133">Transmembrane helix</keyword>
<keyword evidence="10" id="KW-1185">Reference proteome</keyword>
<feature type="transmembrane region" description="Helical" evidence="8">
    <location>
        <begin position="190"/>
        <end position="209"/>
    </location>
</feature>
<evidence type="ECO:0000256" key="7">
    <source>
        <dbReference type="ARBA" id="ARBA00023136"/>
    </source>
</evidence>
<accession>A0A0M3TAU6</accession>
<evidence type="ECO:0000256" key="6">
    <source>
        <dbReference type="ARBA" id="ARBA00022989"/>
    </source>
</evidence>
<dbReference type="KEGG" id="aep:AMC99_02407"/>
<evidence type="ECO:0000313" key="9">
    <source>
        <dbReference type="EMBL" id="ALE17682.1"/>
    </source>
</evidence>
<reference evidence="9 10" key="1">
    <citation type="submission" date="2015-09" db="EMBL/GenBank/DDBJ databases">
        <title>Complete genome sequence of a benzo[a]pyrene-degrading bacterium Altererythrobacter epoxidivorans CGMCC 1.7731T.</title>
        <authorList>
            <person name="Li Z."/>
            <person name="Cheng H."/>
            <person name="Huo Y."/>
            <person name="Xu X."/>
        </authorList>
    </citation>
    <scope>NUCLEOTIDE SEQUENCE [LARGE SCALE GENOMIC DNA]</scope>
    <source>
        <strain evidence="9 10">CGMCC 1.7731</strain>
    </source>
</reference>
<dbReference type="GO" id="GO:0005886">
    <property type="term" value="C:plasma membrane"/>
    <property type="evidence" value="ECO:0007669"/>
    <property type="project" value="UniProtKB-SubCell"/>
</dbReference>
<dbReference type="EMBL" id="CP012669">
    <property type="protein sequence ID" value="ALE17682.1"/>
    <property type="molecule type" value="Genomic_DNA"/>
</dbReference>
<dbReference type="PATRIC" id="fig|361183.4.peg.2364"/>
<keyword evidence="7 8" id="KW-0472">Membrane</keyword>
<feature type="transmembrane region" description="Helical" evidence="8">
    <location>
        <begin position="46"/>
        <end position="65"/>
    </location>
</feature>
<organism evidence="9 10">
    <name type="scientific">Altererythrobacter epoxidivorans</name>
    <dbReference type="NCBI Taxonomy" id="361183"/>
    <lineage>
        <taxon>Bacteria</taxon>
        <taxon>Pseudomonadati</taxon>
        <taxon>Pseudomonadota</taxon>
        <taxon>Alphaproteobacteria</taxon>
        <taxon>Sphingomonadales</taxon>
        <taxon>Erythrobacteraceae</taxon>
        <taxon>Altererythrobacter</taxon>
    </lineage>
</organism>
<sequence>MPGIEQVALAVLATLAAAYVRGLAGFGMAILLVPVLALAIEPAESVFIANILGLLIGLTEVRRLLRESESSARLIALAALLATPFGFLVLASTPPDIARFVIALVALGAFAAIFLPRRPADMPGPLHTGATGVAAGLLTGFAGMPGPPVVPYYLGRDIPKPVARASMMLVFVAASLAGVTSGTLLGVGSWHIAGFGVALFPVVLLGNWLGNRSFGKVGDRAWRIFTGVVLGAAAAAALIRLV</sequence>
<keyword evidence="4 8" id="KW-1003">Cell membrane</keyword>
<dbReference type="STRING" id="361183.AMC99_02407"/>
<evidence type="ECO:0000256" key="5">
    <source>
        <dbReference type="ARBA" id="ARBA00022692"/>
    </source>
</evidence>